<feature type="chain" id="PRO_5042912928" description="PEP-CTERM protein-sorting domain-containing protein" evidence="1">
    <location>
        <begin position="20"/>
        <end position="244"/>
    </location>
</feature>
<organism evidence="2 3">
    <name type="scientific">Rubellicoccus peritrichatus</name>
    <dbReference type="NCBI Taxonomy" id="3080537"/>
    <lineage>
        <taxon>Bacteria</taxon>
        <taxon>Pseudomonadati</taxon>
        <taxon>Verrucomicrobiota</taxon>
        <taxon>Opitutia</taxon>
        <taxon>Puniceicoccales</taxon>
        <taxon>Cerasicoccaceae</taxon>
        <taxon>Rubellicoccus</taxon>
    </lineage>
</organism>
<evidence type="ECO:0000256" key="1">
    <source>
        <dbReference type="SAM" id="SignalP"/>
    </source>
</evidence>
<dbReference type="RefSeq" id="WP_317833354.1">
    <property type="nucleotide sequence ID" value="NZ_CP136920.1"/>
</dbReference>
<proteinExistence type="predicted"/>
<dbReference type="KEGG" id="puo:RZN69_20595"/>
<name>A0AAQ3QT78_9BACT</name>
<protein>
    <recommendedName>
        <fullName evidence="4">PEP-CTERM protein-sorting domain-containing protein</fullName>
    </recommendedName>
</protein>
<dbReference type="Proteomes" id="UP001304300">
    <property type="component" value="Chromosome"/>
</dbReference>
<evidence type="ECO:0000313" key="2">
    <source>
        <dbReference type="EMBL" id="WOO41026.1"/>
    </source>
</evidence>
<evidence type="ECO:0000313" key="3">
    <source>
        <dbReference type="Proteomes" id="UP001304300"/>
    </source>
</evidence>
<reference evidence="2 3" key="1">
    <citation type="submission" date="2023-10" db="EMBL/GenBank/DDBJ databases">
        <title>Rubellicoccus peritrichatus gen. nov., sp. nov., isolated from an algae of coral reef tank.</title>
        <authorList>
            <person name="Luo J."/>
        </authorList>
    </citation>
    <scope>NUCLEOTIDE SEQUENCE [LARGE SCALE GENOMIC DNA]</scope>
    <source>
        <strain evidence="2 3">CR14</strain>
    </source>
</reference>
<keyword evidence="1" id="KW-0732">Signal</keyword>
<gene>
    <name evidence="2" type="ORF">RZN69_20595</name>
</gene>
<sequence length="244" mass="25592">MKKILLLGLSVVLTMSASAVTIVNSVSDLSFSYSGGASEASSGVGSLGIQTSKNGGALASLPNTYSLAVGETMSISFVMQLSDQFVSSASGASFDISFNDGAEFYEVRLNPETTANGMTFGENGDTNLGKFNTDAAFGTIANTFNFTIERTGADEVSLSFSSPTLSSTTRTVTNDVSPINSLFSELNFGFSGNIWNEEFSGLTNVANITSLTIDTTGTVIPEPSTYTMLLGTMILMLGLLRKQK</sequence>
<dbReference type="EMBL" id="CP136920">
    <property type="protein sequence ID" value="WOO41026.1"/>
    <property type="molecule type" value="Genomic_DNA"/>
</dbReference>
<keyword evidence="3" id="KW-1185">Reference proteome</keyword>
<evidence type="ECO:0008006" key="4">
    <source>
        <dbReference type="Google" id="ProtNLM"/>
    </source>
</evidence>
<accession>A0AAQ3QT78</accession>
<dbReference type="AlphaFoldDB" id="A0AAQ3QT78"/>
<feature type="signal peptide" evidence="1">
    <location>
        <begin position="1"/>
        <end position="19"/>
    </location>
</feature>